<accession>A0AAD8QVS6</accession>
<protein>
    <submittedName>
        <fullName evidence="2">Uncharacterized protein</fullName>
    </submittedName>
</protein>
<dbReference type="EMBL" id="JAUUTY010000007">
    <property type="protein sequence ID" value="KAK1608772.1"/>
    <property type="molecule type" value="Genomic_DNA"/>
</dbReference>
<evidence type="ECO:0000256" key="1">
    <source>
        <dbReference type="SAM" id="MobiDB-lite"/>
    </source>
</evidence>
<dbReference type="Proteomes" id="UP001231189">
    <property type="component" value="Unassembled WGS sequence"/>
</dbReference>
<feature type="region of interest" description="Disordered" evidence="1">
    <location>
        <begin position="78"/>
        <end position="118"/>
    </location>
</feature>
<feature type="compositionally biased region" description="Basic residues" evidence="1">
    <location>
        <begin position="88"/>
        <end position="98"/>
    </location>
</feature>
<sequence>MIKKGRPPNRKQKIITSRVNLAIQAPPPTPEYLDWSDQYIGFGMEDHPYKFLDQVTHPWYSMLGSPDYEDEVTVNVKGKGVEGSSGPKQKRVTIRKKSNATTNPGSSAPRRRKNNFRARVQRLTSFV</sequence>
<reference evidence="2" key="1">
    <citation type="submission" date="2023-07" db="EMBL/GenBank/DDBJ databases">
        <title>A chromosome-level genome assembly of Lolium multiflorum.</title>
        <authorList>
            <person name="Chen Y."/>
            <person name="Copetti D."/>
            <person name="Kolliker R."/>
            <person name="Studer B."/>
        </authorList>
    </citation>
    <scope>NUCLEOTIDE SEQUENCE</scope>
    <source>
        <strain evidence="2">02402/16</strain>
        <tissue evidence="2">Leaf</tissue>
    </source>
</reference>
<evidence type="ECO:0000313" key="2">
    <source>
        <dbReference type="EMBL" id="KAK1608772.1"/>
    </source>
</evidence>
<gene>
    <name evidence="2" type="ORF">QYE76_032445</name>
</gene>
<dbReference type="AlphaFoldDB" id="A0AAD8QVS6"/>
<keyword evidence="3" id="KW-1185">Reference proteome</keyword>
<proteinExistence type="predicted"/>
<organism evidence="2 3">
    <name type="scientific">Lolium multiflorum</name>
    <name type="common">Italian ryegrass</name>
    <name type="synonym">Lolium perenne subsp. multiflorum</name>
    <dbReference type="NCBI Taxonomy" id="4521"/>
    <lineage>
        <taxon>Eukaryota</taxon>
        <taxon>Viridiplantae</taxon>
        <taxon>Streptophyta</taxon>
        <taxon>Embryophyta</taxon>
        <taxon>Tracheophyta</taxon>
        <taxon>Spermatophyta</taxon>
        <taxon>Magnoliopsida</taxon>
        <taxon>Liliopsida</taxon>
        <taxon>Poales</taxon>
        <taxon>Poaceae</taxon>
        <taxon>BOP clade</taxon>
        <taxon>Pooideae</taxon>
        <taxon>Poodae</taxon>
        <taxon>Poeae</taxon>
        <taxon>Poeae Chloroplast Group 2 (Poeae type)</taxon>
        <taxon>Loliodinae</taxon>
        <taxon>Loliinae</taxon>
        <taxon>Lolium</taxon>
    </lineage>
</organism>
<name>A0AAD8QVS6_LOLMU</name>
<comment type="caution">
    <text evidence="2">The sequence shown here is derived from an EMBL/GenBank/DDBJ whole genome shotgun (WGS) entry which is preliminary data.</text>
</comment>
<evidence type="ECO:0000313" key="3">
    <source>
        <dbReference type="Proteomes" id="UP001231189"/>
    </source>
</evidence>
<feature type="compositionally biased region" description="Basic residues" evidence="1">
    <location>
        <begin position="109"/>
        <end position="118"/>
    </location>
</feature>